<organism evidence="1 2">
    <name type="scientific">Steinernema carpocapsae</name>
    <name type="common">Entomopathogenic nematode</name>
    <dbReference type="NCBI Taxonomy" id="34508"/>
    <lineage>
        <taxon>Eukaryota</taxon>
        <taxon>Metazoa</taxon>
        <taxon>Ecdysozoa</taxon>
        <taxon>Nematoda</taxon>
        <taxon>Chromadorea</taxon>
        <taxon>Rhabditida</taxon>
        <taxon>Tylenchina</taxon>
        <taxon>Panagrolaimomorpha</taxon>
        <taxon>Strongyloidoidea</taxon>
        <taxon>Steinernematidae</taxon>
        <taxon>Steinernema</taxon>
    </lineage>
</organism>
<reference evidence="1 2" key="1">
    <citation type="journal article" date="2015" name="Genome Biol.">
        <title>Comparative genomics of Steinernema reveals deeply conserved gene regulatory networks.</title>
        <authorList>
            <person name="Dillman A.R."/>
            <person name="Macchietto M."/>
            <person name="Porter C.F."/>
            <person name="Rogers A."/>
            <person name="Williams B."/>
            <person name="Antoshechkin I."/>
            <person name="Lee M.M."/>
            <person name="Goodwin Z."/>
            <person name="Lu X."/>
            <person name="Lewis E.E."/>
            <person name="Goodrich-Blair H."/>
            <person name="Stock S.P."/>
            <person name="Adams B.J."/>
            <person name="Sternberg P.W."/>
            <person name="Mortazavi A."/>
        </authorList>
    </citation>
    <scope>NUCLEOTIDE SEQUENCE [LARGE SCALE GENOMIC DNA]</scope>
    <source>
        <strain evidence="1 2">ALL</strain>
    </source>
</reference>
<dbReference type="EMBL" id="AZBU02000004">
    <property type="protein sequence ID" value="TKR82785.1"/>
    <property type="molecule type" value="Genomic_DNA"/>
</dbReference>
<dbReference type="Proteomes" id="UP000298663">
    <property type="component" value="Unassembled WGS sequence"/>
</dbReference>
<reference evidence="1 2" key="2">
    <citation type="journal article" date="2019" name="G3 (Bethesda)">
        <title>Hybrid Assembly of the Genome of the Entomopathogenic Nematode Steinernema carpocapsae Identifies the X-Chromosome.</title>
        <authorList>
            <person name="Serra L."/>
            <person name="Macchietto M."/>
            <person name="Macias-Munoz A."/>
            <person name="McGill C.J."/>
            <person name="Rodriguez I.M."/>
            <person name="Rodriguez B."/>
            <person name="Murad R."/>
            <person name="Mortazavi A."/>
        </authorList>
    </citation>
    <scope>NUCLEOTIDE SEQUENCE [LARGE SCALE GENOMIC DNA]</scope>
    <source>
        <strain evidence="1 2">ALL</strain>
    </source>
</reference>
<keyword evidence="2" id="KW-1185">Reference proteome</keyword>
<gene>
    <name evidence="1" type="ORF">L596_016464</name>
</gene>
<name>A0A4V6A3G0_STECR</name>
<comment type="caution">
    <text evidence="1">The sequence shown here is derived from an EMBL/GenBank/DDBJ whole genome shotgun (WGS) entry which is preliminary data.</text>
</comment>
<evidence type="ECO:0000313" key="2">
    <source>
        <dbReference type="Proteomes" id="UP000298663"/>
    </source>
</evidence>
<sequence length="69" mass="8379">MDCRKQDSEISKKRLTSLTIKKRICYFYCYFFSVFQKNGVAIRSFRDRRPPQARFSEIAKLLKFINLYN</sequence>
<dbReference type="AlphaFoldDB" id="A0A4V6A3G0"/>
<accession>A0A4V6A3G0</accession>
<protein>
    <submittedName>
        <fullName evidence="1">Uncharacterized protein</fullName>
    </submittedName>
</protein>
<evidence type="ECO:0000313" key="1">
    <source>
        <dbReference type="EMBL" id="TKR82785.1"/>
    </source>
</evidence>
<proteinExistence type="predicted"/>